<sequence>MSWYERNRWWVLRLIRLPIDIFVFATLAFFLIRLLPGDPVAVALATRSDPVTPELEQTLRVEMGLDGTLWDQLLRFWAGLLHGDLGTSLETGIPVTQEVLSRLPATVEIILLGLGGAFTATMILGFCYIRFANDKLRRGIRLISSFATSVPVFVVAIFGIIIFYVVLHWLPAPLGRVASGTLPVVTGFPLLDEALSGRWDLLGQTLIRYILPVGAMVLTYTPNLLTQFIGGLDRELTQTATRFQVAAGARRPWIYFSVMRRSVSSVVVIFGLFFGALIGGAVVIESLFGFGGLGQLGVRAVGSVDFPALQGFLILIVAFCLVMFLLVDLVNMWLDPRRRPGVASEGK</sequence>
<evidence type="ECO:0000256" key="3">
    <source>
        <dbReference type="ARBA" id="ARBA00022475"/>
    </source>
</evidence>
<dbReference type="RefSeq" id="WP_167167581.1">
    <property type="nucleotide sequence ID" value="NZ_BAAAOO010000007.1"/>
</dbReference>
<feature type="transmembrane region" description="Helical" evidence="7">
    <location>
        <begin position="109"/>
        <end position="131"/>
    </location>
</feature>
<evidence type="ECO:0000256" key="6">
    <source>
        <dbReference type="ARBA" id="ARBA00023136"/>
    </source>
</evidence>
<dbReference type="EMBL" id="JAAMOZ010000001">
    <property type="protein sequence ID" value="NIH57601.1"/>
    <property type="molecule type" value="Genomic_DNA"/>
</dbReference>
<evidence type="ECO:0000313" key="9">
    <source>
        <dbReference type="EMBL" id="NIH57601.1"/>
    </source>
</evidence>
<feature type="transmembrane region" description="Helical" evidence="7">
    <location>
        <begin position="12"/>
        <end position="32"/>
    </location>
</feature>
<reference evidence="9 10" key="1">
    <citation type="submission" date="2020-02" db="EMBL/GenBank/DDBJ databases">
        <title>Sequencing the genomes of 1000 actinobacteria strains.</title>
        <authorList>
            <person name="Klenk H.-P."/>
        </authorList>
    </citation>
    <scope>NUCLEOTIDE SEQUENCE [LARGE SCALE GENOMIC DNA]</scope>
    <source>
        <strain evidence="9 10">DSM 19609</strain>
    </source>
</reference>
<evidence type="ECO:0000256" key="4">
    <source>
        <dbReference type="ARBA" id="ARBA00022692"/>
    </source>
</evidence>
<feature type="transmembrane region" description="Helical" evidence="7">
    <location>
        <begin position="308"/>
        <end position="330"/>
    </location>
</feature>
<dbReference type="InterPro" id="IPR000515">
    <property type="entry name" value="MetI-like"/>
</dbReference>
<dbReference type="PANTHER" id="PTHR43163:SF6">
    <property type="entry name" value="DIPEPTIDE TRANSPORT SYSTEM PERMEASE PROTEIN DPPB-RELATED"/>
    <property type="match status" value="1"/>
</dbReference>
<dbReference type="PROSITE" id="PS50928">
    <property type="entry name" value="ABC_TM1"/>
    <property type="match status" value="1"/>
</dbReference>
<evidence type="ECO:0000313" key="10">
    <source>
        <dbReference type="Proteomes" id="UP000749311"/>
    </source>
</evidence>
<keyword evidence="4 7" id="KW-0812">Transmembrane</keyword>
<evidence type="ECO:0000256" key="1">
    <source>
        <dbReference type="ARBA" id="ARBA00004651"/>
    </source>
</evidence>
<proteinExistence type="inferred from homology"/>
<comment type="subcellular location">
    <subcellularLocation>
        <location evidence="1 7">Cell membrane</location>
        <topology evidence="1 7">Multi-pass membrane protein</topology>
    </subcellularLocation>
</comment>
<dbReference type="Proteomes" id="UP000749311">
    <property type="component" value="Unassembled WGS sequence"/>
</dbReference>
<protein>
    <submittedName>
        <fullName evidence="9">Peptide/nickel transport system permease protein</fullName>
    </submittedName>
</protein>
<feature type="transmembrane region" description="Helical" evidence="7">
    <location>
        <begin position="206"/>
        <end position="225"/>
    </location>
</feature>
<evidence type="ECO:0000256" key="5">
    <source>
        <dbReference type="ARBA" id="ARBA00022989"/>
    </source>
</evidence>
<name>A0ABX0SI13_9ACTN</name>
<evidence type="ECO:0000256" key="7">
    <source>
        <dbReference type="RuleBase" id="RU363032"/>
    </source>
</evidence>
<comment type="caution">
    <text evidence="9">The sequence shown here is derived from an EMBL/GenBank/DDBJ whole genome shotgun (WGS) entry which is preliminary data.</text>
</comment>
<gene>
    <name evidence="9" type="ORF">FB473_002246</name>
</gene>
<dbReference type="PANTHER" id="PTHR43163">
    <property type="entry name" value="DIPEPTIDE TRANSPORT SYSTEM PERMEASE PROTEIN DPPB-RELATED"/>
    <property type="match status" value="1"/>
</dbReference>
<feature type="transmembrane region" description="Helical" evidence="7">
    <location>
        <begin position="266"/>
        <end position="288"/>
    </location>
</feature>
<feature type="transmembrane region" description="Helical" evidence="7">
    <location>
        <begin position="143"/>
        <end position="167"/>
    </location>
</feature>
<keyword evidence="2 7" id="KW-0813">Transport</keyword>
<keyword evidence="10" id="KW-1185">Reference proteome</keyword>
<dbReference type="Gene3D" id="1.10.3720.10">
    <property type="entry name" value="MetI-like"/>
    <property type="match status" value="1"/>
</dbReference>
<keyword evidence="5 7" id="KW-1133">Transmembrane helix</keyword>
<evidence type="ECO:0000256" key="2">
    <source>
        <dbReference type="ARBA" id="ARBA00022448"/>
    </source>
</evidence>
<feature type="domain" description="ABC transmembrane type-1" evidence="8">
    <location>
        <begin position="103"/>
        <end position="327"/>
    </location>
</feature>
<keyword evidence="6 7" id="KW-0472">Membrane</keyword>
<dbReference type="Pfam" id="PF00528">
    <property type="entry name" value="BPD_transp_1"/>
    <property type="match status" value="1"/>
</dbReference>
<comment type="similarity">
    <text evidence="7">Belongs to the binding-protein-dependent transport system permease family.</text>
</comment>
<accession>A0ABX0SI13</accession>
<dbReference type="InterPro" id="IPR035906">
    <property type="entry name" value="MetI-like_sf"/>
</dbReference>
<evidence type="ECO:0000259" key="8">
    <source>
        <dbReference type="PROSITE" id="PS50928"/>
    </source>
</evidence>
<organism evidence="9 10">
    <name type="scientific">Brooklawnia cerclae</name>
    <dbReference type="NCBI Taxonomy" id="349934"/>
    <lineage>
        <taxon>Bacteria</taxon>
        <taxon>Bacillati</taxon>
        <taxon>Actinomycetota</taxon>
        <taxon>Actinomycetes</taxon>
        <taxon>Propionibacteriales</taxon>
        <taxon>Propionibacteriaceae</taxon>
        <taxon>Brooklawnia</taxon>
    </lineage>
</organism>
<keyword evidence="3" id="KW-1003">Cell membrane</keyword>